<evidence type="ECO:0000313" key="6">
    <source>
        <dbReference type="Proteomes" id="UP000246740"/>
    </source>
</evidence>
<keyword evidence="2" id="KW-0819">tRNA processing</keyword>
<name>A0A317XLT4_9BASI</name>
<dbReference type="InterPro" id="IPR018593">
    <property type="entry name" value="tRNA-endonuc_su_Sen15"/>
</dbReference>
<protein>
    <recommendedName>
        <fullName evidence="4">tRNA-splicing endonuclease subunit Sen15 domain-containing protein</fullName>
    </recommendedName>
</protein>
<dbReference type="EMBL" id="KZ819197">
    <property type="protein sequence ID" value="PWY98799.1"/>
    <property type="molecule type" value="Genomic_DNA"/>
</dbReference>
<keyword evidence="6" id="KW-1185">Reference proteome</keyword>
<sequence length="208" mass="22641">MLEAEAGPSSISHTDIGRPSLHPSYPAVSTLCHQHPTQAASLLQTYLDLRHAAAAWDDVEPITLGDQSQATSNISTSEQLSNLDDQQAESLVQQHLQQWRSTSADSSISKSTSIPSAPTPPSTSFAALQARRKEAKTCEIIIPFAISQHLEPLQLEQIFDLVARHADNQRTASGHIQIETTHVLLAITAQDSTLVYYKLSKGMVKPVN</sequence>
<organism evidence="5 6">
    <name type="scientific">Testicularia cyperi</name>
    <dbReference type="NCBI Taxonomy" id="1882483"/>
    <lineage>
        <taxon>Eukaryota</taxon>
        <taxon>Fungi</taxon>
        <taxon>Dikarya</taxon>
        <taxon>Basidiomycota</taxon>
        <taxon>Ustilaginomycotina</taxon>
        <taxon>Ustilaginomycetes</taxon>
        <taxon>Ustilaginales</taxon>
        <taxon>Anthracoideaceae</taxon>
        <taxon>Testicularia</taxon>
    </lineage>
</organism>
<comment type="similarity">
    <text evidence="1">Belongs to the SEN15 family.</text>
</comment>
<evidence type="ECO:0000259" key="4">
    <source>
        <dbReference type="Pfam" id="PF09631"/>
    </source>
</evidence>
<evidence type="ECO:0000256" key="3">
    <source>
        <dbReference type="SAM" id="MobiDB-lite"/>
    </source>
</evidence>
<dbReference type="GO" id="GO:0003676">
    <property type="term" value="F:nucleic acid binding"/>
    <property type="evidence" value="ECO:0007669"/>
    <property type="project" value="InterPro"/>
</dbReference>
<dbReference type="PANTHER" id="PTHR28518">
    <property type="entry name" value="TRNA-SPLICING ENDONUCLEASE SUBUNIT SEN15"/>
    <property type="match status" value="1"/>
</dbReference>
<reference evidence="5 6" key="1">
    <citation type="journal article" date="2018" name="Mol. Biol. Evol.">
        <title>Broad Genomic Sampling Reveals a Smut Pathogenic Ancestry of the Fungal Clade Ustilaginomycotina.</title>
        <authorList>
            <person name="Kijpornyongpan T."/>
            <person name="Mondo S.J."/>
            <person name="Barry K."/>
            <person name="Sandor L."/>
            <person name="Lee J."/>
            <person name="Lipzen A."/>
            <person name="Pangilinan J."/>
            <person name="LaButti K."/>
            <person name="Hainaut M."/>
            <person name="Henrissat B."/>
            <person name="Grigoriev I.V."/>
            <person name="Spatafora J.W."/>
            <person name="Aime M.C."/>
        </authorList>
    </citation>
    <scope>NUCLEOTIDE SEQUENCE [LARGE SCALE GENOMIC DNA]</scope>
    <source>
        <strain evidence="5 6">MCA 3645</strain>
    </source>
</reference>
<feature type="region of interest" description="Disordered" evidence="3">
    <location>
        <begin position="1"/>
        <end position="20"/>
    </location>
</feature>
<dbReference type="Pfam" id="PF09631">
    <property type="entry name" value="Sen15"/>
    <property type="match status" value="1"/>
</dbReference>
<dbReference type="InterPro" id="IPR036167">
    <property type="entry name" value="tRNA_intron_Endo_cat-like_sf"/>
</dbReference>
<dbReference type="OrthoDB" id="10002170at2759"/>
<dbReference type="InterPro" id="IPR011856">
    <property type="entry name" value="tRNA_endonuc-like_dom_sf"/>
</dbReference>
<dbReference type="STRING" id="1882483.A0A317XLT4"/>
<dbReference type="GO" id="GO:0000213">
    <property type="term" value="F:tRNA-intron lyase activity"/>
    <property type="evidence" value="ECO:0007669"/>
    <property type="project" value="TreeGrafter"/>
</dbReference>
<dbReference type="Gene3D" id="3.40.1350.10">
    <property type="match status" value="1"/>
</dbReference>
<accession>A0A317XLT4</accession>
<feature type="domain" description="tRNA-splicing endonuclease subunit Sen15" evidence="4">
    <location>
        <begin position="95"/>
        <end position="206"/>
    </location>
</feature>
<feature type="region of interest" description="Disordered" evidence="3">
    <location>
        <begin position="102"/>
        <end position="123"/>
    </location>
</feature>
<gene>
    <name evidence="5" type="ORF">BCV70DRAFT_201592</name>
</gene>
<dbReference type="PANTHER" id="PTHR28518:SF1">
    <property type="entry name" value="TRNA-SPLICING ENDONUCLEASE SUBUNIT SEN15"/>
    <property type="match status" value="1"/>
</dbReference>
<dbReference type="InterPro" id="IPR042777">
    <property type="entry name" value="Sen15_fungi"/>
</dbReference>
<dbReference type="InParanoid" id="A0A317XLT4"/>
<dbReference type="GO" id="GO:0000214">
    <property type="term" value="C:tRNA-intron endonuclease complex"/>
    <property type="evidence" value="ECO:0007669"/>
    <property type="project" value="InterPro"/>
</dbReference>
<evidence type="ECO:0000313" key="5">
    <source>
        <dbReference type="EMBL" id="PWY98799.1"/>
    </source>
</evidence>
<dbReference type="AlphaFoldDB" id="A0A317XLT4"/>
<proteinExistence type="inferred from homology"/>
<evidence type="ECO:0000256" key="1">
    <source>
        <dbReference type="ARBA" id="ARBA00006091"/>
    </source>
</evidence>
<dbReference type="GO" id="GO:0000379">
    <property type="term" value="P:tRNA-type intron splice site recognition and cleavage"/>
    <property type="evidence" value="ECO:0007669"/>
    <property type="project" value="InterPro"/>
</dbReference>
<dbReference type="SUPFAM" id="SSF53032">
    <property type="entry name" value="tRNA-intron endonuclease catalytic domain-like"/>
    <property type="match status" value="1"/>
</dbReference>
<dbReference type="Proteomes" id="UP000246740">
    <property type="component" value="Unassembled WGS sequence"/>
</dbReference>
<evidence type="ECO:0000256" key="2">
    <source>
        <dbReference type="ARBA" id="ARBA00022694"/>
    </source>
</evidence>